<dbReference type="GO" id="GO:0004493">
    <property type="term" value="F:methylmalonyl-CoA epimerase activity"/>
    <property type="evidence" value="ECO:0007669"/>
    <property type="project" value="UniProtKB-EC"/>
</dbReference>
<accession>A0ABW4LMA8</accession>
<name>A0ABW4LMA8_9BACI</name>
<dbReference type="InterPro" id="IPR029068">
    <property type="entry name" value="Glyas_Bleomycin-R_OHBP_Dase"/>
</dbReference>
<dbReference type="CDD" id="cd07249">
    <property type="entry name" value="MMCE"/>
    <property type="match status" value="1"/>
</dbReference>
<dbReference type="EC" id="5.1.99.1" evidence="4"/>
<dbReference type="PANTHER" id="PTHR43048">
    <property type="entry name" value="METHYLMALONYL-COA EPIMERASE"/>
    <property type="match status" value="1"/>
</dbReference>
<dbReference type="InterPro" id="IPR037523">
    <property type="entry name" value="VOC_core"/>
</dbReference>
<dbReference type="RefSeq" id="WP_377927469.1">
    <property type="nucleotide sequence ID" value="NZ_JBHUEM010000007.1"/>
</dbReference>
<sequence>MIKKIDHIGIAVRSIEESLKLYVDILELTLEGIEEVESEQVRVAFLKAGETKLELLEPLTEESPIAKFIEKKGEGIHHVALGVDSIQERIHYMKENGIRMIHDQAKPGAGGAQIAFMHPKSTGSVLLELCEKK</sequence>
<dbReference type="InterPro" id="IPR051785">
    <property type="entry name" value="MMCE/EMCE_epimerase"/>
</dbReference>
<dbReference type="NCBIfam" id="TIGR03081">
    <property type="entry name" value="metmalonyl_epim"/>
    <property type="match status" value="1"/>
</dbReference>
<organism evidence="4 5">
    <name type="scientific">Bacillus salitolerans</name>
    <dbReference type="NCBI Taxonomy" id="1437434"/>
    <lineage>
        <taxon>Bacteria</taxon>
        <taxon>Bacillati</taxon>
        <taxon>Bacillota</taxon>
        <taxon>Bacilli</taxon>
        <taxon>Bacillales</taxon>
        <taxon>Bacillaceae</taxon>
        <taxon>Bacillus</taxon>
    </lineage>
</organism>
<comment type="caution">
    <text evidence="4">The sequence shown here is derived from an EMBL/GenBank/DDBJ whole genome shotgun (WGS) entry which is preliminary data.</text>
</comment>
<dbReference type="Gene3D" id="3.10.180.10">
    <property type="entry name" value="2,3-Dihydroxybiphenyl 1,2-Dioxygenase, domain 1"/>
    <property type="match status" value="1"/>
</dbReference>
<dbReference type="PROSITE" id="PS51819">
    <property type="entry name" value="VOC"/>
    <property type="match status" value="1"/>
</dbReference>
<dbReference type="SUPFAM" id="SSF54593">
    <property type="entry name" value="Glyoxalase/Bleomycin resistance protein/Dihydroxybiphenyl dioxygenase"/>
    <property type="match status" value="1"/>
</dbReference>
<dbReference type="EMBL" id="JBHUEM010000007">
    <property type="protein sequence ID" value="MFD1736320.1"/>
    <property type="molecule type" value="Genomic_DNA"/>
</dbReference>
<proteinExistence type="inferred from homology"/>
<evidence type="ECO:0000259" key="3">
    <source>
        <dbReference type="PROSITE" id="PS51819"/>
    </source>
</evidence>
<comment type="similarity">
    <text evidence="1">Belongs to the methylmalonyl-CoA epimerase family.</text>
</comment>
<dbReference type="InterPro" id="IPR017515">
    <property type="entry name" value="MeMalonyl-CoA_epimerase"/>
</dbReference>
<evidence type="ECO:0000256" key="2">
    <source>
        <dbReference type="ARBA" id="ARBA00022723"/>
    </source>
</evidence>
<evidence type="ECO:0000313" key="5">
    <source>
        <dbReference type="Proteomes" id="UP001597214"/>
    </source>
</evidence>
<evidence type="ECO:0000313" key="4">
    <source>
        <dbReference type="EMBL" id="MFD1736320.1"/>
    </source>
</evidence>
<dbReference type="PANTHER" id="PTHR43048:SF3">
    <property type="entry name" value="METHYLMALONYL-COA EPIMERASE, MITOCHONDRIAL"/>
    <property type="match status" value="1"/>
</dbReference>
<dbReference type="Pfam" id="PF13669">
    <property type="entry name" value="Glyoxalase_4"/>
    <property type="match status" value="1"/>
</dbReference>
<protein>
    <submittedName>
        <fullName evidence="4">Methylmalonyl-CoA epimerase</fullName>
        <ecNumber evidence="4">5.1.99.1</ecNumber>
    </submittedName>
</protein>
<dbReference type="Proteomes" id="UP001597214">
    <property type="component" value="Unassembled WGS sequence"/>
</dbReference>
<keyword evidence="5" id="KW-1185">Reference proteome</keyword>
<keyword evidence="2" id="KW-0479">Metal-binding</keyword>
<reference evidence="5" key="1">
    <citation type="journal article" date="2019" name="Int. J. Syst. Evol. Microbiol.">
        <title>The Global Catalogue of Microorganisms (GCM) 10K type strain sequencing project: providing services to taxonomists for standard genome sequencing and annotation.</title>
        <authorList>
            <consortium name="The Broad Institute Genomics Platform"/>
            <consortium name="The Broad Institute Genome Sequencing Center for Infectious Disease"/>
            <person name="Wu L."/>
            <person name="Ma J."/>
        </authorList>
    </citation>
    <scope>NUCLEOTIDE SEQUENCE [LARGE SCALE GENOMIC DNA]</scope>
    <source>
        <strain evidence="5">CCUG 49339</strain>
    </source>
</reference>
<feature type="domain" description="VOC" evidence="3">
    <location>
        <begin position="4"/>
        <end position="132"/>
    </location>
</feature>
<evidence type="ECO:0000256" key="1">
    <source>
        <dbReference type="ARBA" id="ARBA00009308"/>
    </source>
</evidence>
<keyword evidence="4" id="KW-0413">Isomerase</keyword>
<gene>
    <name evidence="4" type="primary">mce</name>
    <name evidence="4" type="ORF">ACFSCX_07050</name>
</gene>